<dbReference type="PANTHER" id="PTHR18934:SF109">
    <property type="entry name" value="ATP-DEPENDENT RNA HELICASE DHX15 HOMOLOG"/>
    <property type="match status" value="1"/>
</dbReference>
<dbReference type="InterPro" id="IPR027417">
    <property type="entry name" value="P-loop_NTPase"/>
</dbReference>
<evidence type="ECO:0000256" key="1">
    <source>
        <dbReference type="ARBA" id="ARBA00012552"/>
    </source>
</evidence>
<dbReference type="SUPFAM" id="SSF52540">
    <property type="entry name" value="P-loop containing nucleoside triphosphate hydrolases"/>
    <property type="match status" value="1"/>
</dbReference>
<dbReference type="InterPro" id="IPR014001">
    <property type="entry name" value="Helicase_ATP-bd"/>
</dbReference>
<dbReference type="GO" id="GO:0016787">
    <property type="term" value="F:hydrolase activity"/>
    <property type="evidence" value="ECO:0007669"/>
    <property type="project" value="UniProtKB-KW"/>
</dbReference>
<keyword evidence="3" id="KW-0378">Hydrolase</keyword>
<dbReference type="AlphaFoldDB" id="A0A067SLL1"/>
<reference evidence="9" key="1">
    <citation type="journal article" date="2014" name="Proc. Natl. Acad. Sci. U.S.A.">
        <title>Extensive sampling of basidiomycete genomes demonstrates inadequacy of the white-rot/brown-rot paradigm for wood decay fungi.</title>
        <authorList>
            <person name="Riley R."/>
            <person name="Salamov A.A."/>
            <person name="Brown D.W."/>
            <person name="Nagy L.G."/>
            <person name="Floudas D."/>
            <person name="Held B.W."/>
            <person name="Levasseur A."/>
            <person name="Lombard V."/>
            <person name="Morin E."/>
            <person name="Otillar R."/>
            <person name="Lindquist E.A."/>
            <person name="Sun H."/>
            <person name="LaButti K.M."/>
            <person name="Schmutz J."/>
            <person name="Jabbour D."/>
            <person name="Luo H."/>
            <person name="Baker S.E."/>
            <person name="Pisabarro A.G."/>
            <person name="Walton J.D."/>
            <person name="Blanchette R.A."/>
            <person name="Henrissat B."/>
            <person name="Martin F."/>
            <person name="Cullen D."/>
            <person name="Hibbett D.S."/>
            <person name="Grigoriev I.V."/>
        </authorList>
    </citation>
    <scope>NUCLEOTIDE SEQUENCE [LARGE SCALE GENOMIC DNA]</scope>
    <source>
        <strain evidence="9">CBS 339.88</strain>
    </source>
</reference>
<dbReference type="GO" id="GO:0005681">
    <property type="term" value="C:spliceosomal complex"/>
    <property type="evidence" value="ECO:0007669"/>
    <property type="project" value="TreeGrafter"/>
</dbReference>
<dbReference type="Proteomes" id="UP000027222">
    <property type="component" value="Unassembled WGS sequence"/>
</dbReference>
<evidence type="ECO:0000256" key="2">
    <source>
        <dbReference type="ARBA" id="ARBA00022664"/>
    </source>
</evidence>
<dbReference type="OrthoDB" id="10253254at2759"/>
<evidence type="ECO:0000259" key="7">
    <source>
        <dbReference type="PROSITE" id="PS51192"/>
    </source>
</evidence>
<keyword evidence="4" id="KW-0067">ATP-binding</keyword>
<keyword evidence="2" id="KW-0507">mRNA processing</keyword>
<gene>
    <name evidence="8" type="ORF">GALMADRAFT_143610</name>
</gene>
<evidence type="ECO:0000313" key="9">
    <source>
        <dbReference type="Proteomes" id="UP000027222"/>
    </source>
</evidence>
<dbReference type="EMBL" id="KL142391">
    <property type="protein sequence ID" value="KDR71830.1"/>
    <property type="molecule type" value="Genomic_DNA"/>
</dbReference>
<feature type="domain" description="Helicase ATP-binding" evidence="7">
    <location>
        <begin position="1"/>
        <end position="103"/>
    </location>
</feature>
<evidence type="ECO:0000256" key="4">
    <source>
        <dbReference type="ARBA" id="ARBA00022806"/>
    </source>
</evidence>
<dbReference type="GO" id="GO:0003724">
    <property type="term" value="F:RNA helicase activity"/>
    <property type="evidence" value="ECO:0007669"/>
    <property type="project" value="UniProtKB-EC"/>
</dbReference>
<sequence length="302" mass="34170">MFVRNIVPTVQLRFNDEPGKTFLKYMTNNTFLRETMNDPSLERYSIIILDEVHERALATDTLVDLLKGIAKKRKDLKVIIMSTTLYVLKLETGRILARVYPAEEYVDILDWRGRSRERLSENQAGSDNLMNQTEARLVHWFVQRFTPMSLQQQPRIFDPAPTPVIKDGPPKTLSTSWTPGSPKKRFTILVGVELLVSHIFKASAQQQSRPRLVRLRRCTSTRDIDTSVVIADHLAAIDDDGRATPLGSMMAEFPPDPRLAKLLIVSPEFKCNDHDVGAHCSNQREADAAKATLTIGDGDHYS</sequence>
<dbReference type="STRING" id="685588.A0A067SLL1"/>
<evidence type="ECO:0000256" key="3">
    <source>
        <dbReference type="ARBA" id="ARBA00022801"/>
    </source>
</evidence>
<keyword evidence="4" id="KW-0347">Helicase</keyword>
<dbReference type="Gene3D" id="1.20.120.1080">
    <property type="match status" value="1"/>
</dbReference>
<dbReference type="GO" id="GO:0003723">
    <property type="term" value="F:RNA binding"/>
    <property type="evidence" value="ECO:0007669"/>
    <property type="project" value="TreeGrafter"/>
</dbReference>
<accession>A0A067SLL1</accession>
<dbReference type="PROSITE" id="PS51192">
    <property type="entry name" value="HELICASE_ATP_BIND_1"/>
    <property type="match status" value="1"/>
</dbReference>
<dbReference type="InterPro" id="IPR002464">
    <property type="entry name" value="DNA/RNA_helicase_DEAH_CS"/>
</dbReference>
<dbReference type="GO" id="GO:0008380">
    <property type="term" value="P:RNA splicing"/>
    <property type="evidence" value="ECO:0007669"/>
    <property type="project" value="UniProtKB-KW"/>
</dbReference>
<evidence type="ECO:0000256" key="5">
    <source>
        <dbReference type="ARBA" id="ARBA00023187"/>
    </source>
</evidence>
<dbReference type="PANTHER" id="PTHR18934">
    <property type="entry name" value="ATP-DEPENDENT RNA HELICASE"/>
    <property type="match status" value="1"/>
</dbReference>
<dbReference type="HOGENOM" id="CLU_921486_0_0_1"/>
<dbReference type="Pfam" id="PF04408">
    <property type="entry name" value="WHD_HA2"/>
    <property type="match status" value="1"/>
</dbReference>
<keyword evidence="4" id="KW-0547">Nucleotide-binding</keyword>
<dbReference type="EC" id="3.6.4.13" evidence="1"/>
<protein>
    <recommendedName>
        <fullName evidence="1">RNA helicase</fullName>
        <ecNumber evidence="1">3.6.4.13</ecNumber>
    </recommendedName>
</protein>
<keyword evidence="5" id="KW-0508">mRNA splicing</keyword>
<organism evidence="8 9">
    <name type="scientific">Galerina marginata (strain CBS 339.88)</name>
    <dbReference type="NCBI Taxonomy" id="685588"/>
    <lineage>
        <taxon>Eukaryota</taxon>
        <taxon>Fungi</taxon>
        <taxon>Dikarya</taxon>
        <taxon>Basidiomycota</taxon>
        <taxon>Agaricomycotina</taxon>
        <taxon>Agaricomycetes</taxon>
        <taxon>Agaricomycetidae</taxon>
        <taxon>Agaricales</taxon>
        <taxon>Agaricineae</taxon>
        <taxon>Strophariaceae</taxon>
        <taxon>Galerina</taxon>
    </lineage>
</organism>
<comment type="catalytic activity">
    <reaction evidence="6">
        <text>ATP + H2O = ADP + phosphate + H(+)</text>
        <dbReference type="Rhea" id="RHEA:13065"/>
        <dbReference type="ChEBI" id="CHEBI:15377"/>
        <dbReference type="ChEBI" id="CHEBI:15378"/>
        <dbReference type="ChEBI" id="CHEBI:30616"/>
        <dbReference type="ChEBI" id="CHEBI:43474"/>
        <dbReference type="ChEBI" id="CHEBI:456216"/>
        <dbReference type="EC" id="3.6.4.13"/>
    </reaction>
</comment>
<dbReference type="InterPro" id="IPR048333">
    <property type="entry name" value="HA2_WH"/>
</dbReference>
<name>A0A067SLL1_GALM3</name>
<evidence type="ECO:0000313" key="8">
    <source>
        <dbReference type="EMBL" id="KDR71830.1"/>
    </source>
</evidence>
<keyword evidence="9" id="KW-1185">Reference proteome</keyword>
<dbReference type="Gene3D" id="3.40.50.300">
    <property type="entry name" value="P-loop containing nucleotide triphosphate hydrolases"/>
    <property type="match status" value="1"/>
</dbReference>
<evidence type="ECO:0000256" key="6">
    <source>
        <dbReference type="ARBA" id="ARBA00047984"/>
    </source>
</evidence>
<dbReference type="PROSITE" id="PS00690">
    <property type="entry name" value="DEAH_ATP_HELICASE"/>
    <property type="match status" value="1"/>
</dbReference>
<proteinExistence type="predicted"/>
<dbReference type="GO" id="GO:0006397">
    <property type="term" value="P:mRNA processing"/>
    <property type="evidence" value="ECO:0007669"/>
    <property type="project" value="UniProtKB-KW"/>
</dbReference>